<keyword evidence="2" id="KW-1133">Transmembrane helix</keyword>
<dbReference type="EMBL" id="ML220180">
    <property type="protein sequence ID" value="TGZ76407.1"/>
    <property type="molecule type" value="Genomic_DNA"/>
</dbReference>
<accession>A0A4S2MPZ1</accession>
<organism evidence="3 4">
    <name type="scientific">Ascodesmis nigricans</name>
    <dbReference type="NCBI Taxonomy" id="341454"/>
    <lineage>
        <taxon>Eukaryota</taxon>
        <taxon>Fungi</taxon>
        <taxon>Dikarya</taxon>
        <taxon>Ascomycota</taxon>
        <taxon>Pezizomycotina</taxon>
        <taxon>Pezizomycetes</taxon>
        <taxon>Pezizales</taxon>
        <taxon>Ascodesmidaceae</taxon>
        <taxon>Ascodesmis</taxon>
    </lineage>
</organism>
<evidence type="ECO:0000313" key="3">
    <source>
        <dbReference type="EMBL" id="TGZ76407.1"/>
    </source>
</evidence>
<keyword evidence="4" id="KW-1185">Reference proteome</keyword>
<keyword evidence="2" id="KW-0472">Membrane</keyword>
<sequence>MTTQNVRGRCLDRVLMVMVLWVLFHALGFFVSDLLVHAALGSLWFTVVLFCCFVVCVFAVFDVWDCRNGGVTWEVGEHHHISGQRFLTLLFFGNFLAIDPSYSAPLSTMHRSEPYPSPATISCSPPHPAHRTPVSSLHPHSHSPSNLRQGRP</sequence>
<evidence type="ECO:0000313" key="4">
    <source>
        <dbReference type="Proteomes" id="UP000298138"/>
    </source>
</evidence>
<dbReference type="Proteomes" id="UP000298138">
    <property type="component" value="Unassembled WGS sequence"/>
</dbReference>
<feature type="transmembrane region" description="Helical" evidence="2">
    <location>
        <begin position="12"/>
        <end position="31"/>
    </location>
</feature>
<evidence type="ECO:0000256" key="2">
    <source>
        <dbReference type="SAM" id="Phobius"/>
    </source>
</evidence>
<dbReference type="AlphaFoldDB" id="A0A4S2MPZ1"/>
<reference evidence="3 4" key="1">
    <citation type="submission" date="2019-04" db="EMBL/GenBank/DDBJ databases">
        <title>Comparative genomics and transcriptomics to analyze fruiting body development in filamentous ascomycetes.</title>
        <authorList>
            <consortium name="DOE Joint Genome Institute"/>
            <person name="Lutkenhaus R."/>
            <person name="Traeger S."/>
            <person name="Breuer J."/>
            <person name="Kuo A."/>
            <person name="Lipzen A."/>
            <person name="Pangilinan J."/>
            <person name="Dilworth D."/>
            <person name="Sandor L."/>
            <person name="Poggeler S."/>
            <person name="Barry K."/>
            <person name="Grigoriev I.V."/>
            <person name="Nowrousian M."/>
        </authorList>
    </citation>
    <scope>NUCLEOTIDE SEQUENCE [LARGE SCALE GENOMIC DNA]</scope>
    <source>
        <strain evidence="3 4">CBS 389.68</strain>
    </source>
</reference>
<feature type="region of interest" description="Disordered" evidence="1">
    <location>
        <begin position="117"/>
        <end position="152"/>
    </location>
</feature>
<protein>
    <submittedName>
        <fullName evidence="3">Uncharacterized protein</fullName>
    </submittedName>
</protein>
<evidence type="ECO:0000256" key="1">
    <source>
        <dbReference type="SAM" id="MobiDB-lite"/>
    </source>
</evidence>
<gene>
    <name evidence="3" type="ORF">EX30DRAFT_248568</name>
</gene>
<keyword evidence="2" id="KW-0812">Transmembrane</keyword>
<feature type="transmembrane region" description="Helical" evidence="2">
    <location>
        <begin position="43"/>
        <end position="64"/>
    </location>
</feature>
<proteinExistence type="predicted"/>
<name>A0A4S2MPZ1_9PEZI</name>
<dbReference type="InParanoid" id="A0A4S2MPZ1"/>
<feature type="compositionally biased region" description="Low complexity" evidence="1">
    <location>
        <begin position="133"/>
        <end position="145"/>
    </location>
</feature>